<gene>
    <name evidence="1" type="ORF">BJX63DRAFT_390446</name>
</gene>
<reference evidence="1 2" key="1">
    <citation type="submission" date="2024-07" db="EMBL/GenBank/DDBJ databases">
        <title>Section-level genome sequencing and comparative genomics of Aspergillus sections Usti and Cavernicolus.</title>
        <authorList>
            <consortium name="Lawrence Berkeley National Laboratory"/>
            <person name="Nybo J.L."/>
            <person name="Vesth T.C."/>
            <person name="Theobald S."/>
            <person name="Frisvad J.C."/>
            <person name="Larsen T.O."/>
            <person name="Kjaerboelling I."/>
            <person name="Rothschild-Mancinelli K."/>
            <person name="Lyhne E.K."/>
            <person name="Kogle M.E."/>
            <person name="Barry K."/>
            <person name="Clum A."/>
            <person name="Na H."/>
            <person name="Ledsgaard L."/>
            <person name="Lin J."/>
            <person name="Lipzen A."/>
            <person name="Kuo A."/>
            <person name="Riley R."/>
            <person name="Mondo S."/>
            <person name="Labutti K."/>
            <person name="Haridas S."/>
            <person name="Pangalinan J."/>
            <person name="Salamov A.A."/>
            <person name="Simmons B.A."/>
            <person name="Magnuson J.K."/>
            <person name="Chen J."/>
            <person name="Drula E."/>
            <person name="Henrissat B."/>
            <person name="Wiebenga A."/>
            <person name="Lubbers R.J."/>
            <person name="Gomes A.C."/>
            <person name="Makela M.R."/>
            <person name="Stajich J."/>
            <person name="Grigoriev I.V."/>
            <person name="Mortensen U.H."/>
            <person name="De Vries R.P."/>
            <person name="Baker S.E."/>
            <person name="Andersen M.R."/>
        </authorList>
    </citation>
    <scope>NUCLEOTIDE SEQUENCE [LARGE SCALE GENOMIC DNA]</scope>
    <source>
        <strain evidence="1 2">CBS 588.65</strain>
    </source>
</reference>
<organism evidence="1 2">
    <name type="scientific">Aspergillus granulosus</name>
    <dbReference type="NCBI Taxonomy" id="176169"/>
    <lineage>
        <taxon>Eukaryota</taxon>
        <taxon>Fungi</taxon>
        <taxon>Dikarya</taxon>
        <taxon>Ascomycota</taxon>
        <taxon>Pezizomycotina</taxon>
        <taxon>Eurotiomycetes</taxon>
        <taxon>Eurotiomycetidae</taxon>
        <taxon>Eurotiales</taxon>
        <taxon>Aspergillaceae</taxon>
        <taxon>Aspergillus</taxon>
        <taxon>Aspergillus subgen. Nidulantes</taxon>
    </lineage>
</organism>
<dbReference type="Proteomes" id="UP001610334">
    <property type="component" value="Unassembled WGS sequence"/>
</dbReference>
<dbReference type="EMBL" id="JBFXLT010000029">
    <property type="protein sequence ID" value="KAL2815100.1"/>
    <property type="molecule type" value="Genomic_DNA"/>
</dbReference>
<sequence length="78" mass="8563">MLQEQHSTDDNPHPQLSQHLEYIQCDDSARRTSGVGRISGSAFPVLSACSHIPSTAVDSFMLPHRCFAVPVLEADKLD</sequence>
<evidence type="ECO:0000313" key="1">
    <source>
        <dbReference type="EMBL" id="KAL2815100.1"/>
    </source>
</evidence>
<proteinExistence type="predicted"/>
<evidence type="ECO:0000313" key="2">
    <source>
        <dbReference type="Proteomes" id="UP001610334"/>
    </source>
</evidence>
<comment type="caution">
    <text evidence="1">The sequence shown here is derived from an EMBL/GenBank/DDBJ whole genome shotgun (WGS) entry which is preliminary data.</text>
</comment>
<accession>A0ABR4HID9</accession>
<name>A0ABR4HID9_9EURO</name>
<keyword evidence="2" id="KW-1185">Reference proteome</keyword>
<protein>
    <submittedName>
        <fullName evidence="1">Uncharacterized protein</fullName>
    </submittedName>
</protein>